<dbReference type="EMBL" id="BARS01026361">
    <property type="protein sequence ID" value="GAG00356.1"/>
    <property type="molecule type" value="Genomic_DNA"/>
</dbReference>
<name>X0VIG3_9ZZZZ</name>
<comment type="caution">
    <text evidence="1">The sequence shown here is derived from an EMBL/GenBank/DDBJ whole genome shotgun (WGS) entry which is preliminary data.</text>
</comment>
<dbReference type="AlphaFoldDB" id="X0VIG3"/>
<accession>X0VIG3</accession>
<dbReference type="PROSITE" id="PS51257">
    <property type="entry name" value="PROKAR_LIPOPROTEIN"/>
    <property type="match status" value="1"/>
</dbReference>
<gene>
    <name evidence="1" type="ORF">S01H1_41552</name>
</gene>
<organism evidence="1">
    <name type="scientific">marine sediment metagenome</name>
    <dbReference type="NCBI Taxonomy" id="412755"/>
    <lineage>
        <taxon>unclassified sequences</taxon>
        <taxon>metagenomes</taxon>
        <taxon>ecological metagenomes</taxon>
    </lineage>
</organism>
<reference evidence="1" key="1">
    <citation type="journal article" date="2014" name="Front. Microbiol.">
        <title>High frequency of phylogenetically diverse reductive dehalogenase-homologous genes in deep subseafloor sedimentary metagenomes.</title>
        <authorList>
            <person name="Kawai M."/>
            <person name="Futagami T."/>
            <person name="Toyoda A."/>
            <person name="Takaki Y."/>
            <person name="Nishi S."/>
            <person name="Hori S."/>
            <person name="Arai W."/>
            <person name="Tsubouchi T."/>
            <person name="Morono Y."/>
            <person name="Uchiyama I."/>
            <person name="Ito T."/>
            <person name="Fujiyama A."/>
            <person name="Inagaki F."/>
            <person name="Takami H."/>
        </authorList>
    </citation>
    <scope>NUCLEOTIDE SEQUENCE</scope>
    <source>
        <strain evidence="1">Expedition CK06-06</strain>
    </source>
</reference>
<sequence>MSYKPKISRREFLSKGSQATAGIAAVTTLASCAAPTAKPAAKAKTIGANERINLGIIGIRG</sequence>
<dbReference type="InterPro" id="IPR006311">
    <property type="entry name" value="TAT_signal"/>
</dbReference>
<evidence type="ECO:0000313" key="1">
    <source>
        <dbReference type="EMBL" id="GAG00356.1"/>
    </source>
</evidence>
<dbReference type="PROSITE" id="PS51318">
    <property type="entry name" value="TAT"/>
    <property type="match status" value="1"/>
</dbReference>
<feature type="non-terminal residue" evidence="1">
    <location>
        <position position="61"/>
    </location>
</feature>
<protein>
    <submittedName>
        <fullName evidence="1">Uncharacterized protein</fullName>
    </submittedName>
</protein>
<proteinExistence type="predicted"/>